<dbReference type="InParanoid" id="T1EUD5"/>
<sequence>MDGEDDERFILENLGTVKKTKPFEYQNCPDVGLGDDYTQPHDDDNAVFGYVVNNEEPFMINPDQVKIVPCCVGYLDYFYFNINFSNLFEYYVTRNNDFFDPLPPS</sequence>
<proteinExistence type="predicted"/>
<dbReference type="Proteomes" id="UP000015101">
    <property type="component" value="Unassembled WGS sequence"/>
</dbReference>
<dbReference type="RefSeq" id="XP_009025752.1">
    <property type="nucleotide sequence ID" value="XM_009027504.1"/>
</dbReference>
<dbReference type="GeneID" id="20200185"/>
<dbReference type="HOGENOM" id="CLU_2239471_0_0_1"/>
<evidence type="ECO:0000313" key="1">
    <source>
        <dbReference type="EMBL" id="ESN96617.1"/>
    </source>
</evidence>
<gene>
    <name evidence="2" type="primary">20200185</name>
    <name evidence="1" type="ORF">HELRODRAFT_163705</name>
</gene>
<evidence type="ECO:0000313" key="2">
    <source>
        <dbReference type="EnsemblMetazoa" id="HelroP163705"/>
    </source>
</evidence>
<dbReference type="EMBL" id="KB097495">
    <property type="protein sequence ID" value="ESN96617.1"/>
    <property type="molecule type" value="Genomic_DNA"/>
</dbReference>
<reference evidence="1 3" key="2">
    <citation type="journal article" date="2013" name="Nature">
        <title>Insights into bilaterian evolution from three spiralian genomes.</title>
        <authorList>
            <person name="Simakov O."/>
            <person name="Marletaz F."/>
            <person name="Cho S.J."/>
            <person name="Edsinger-Gonzales E."/>
            <person name="Havlak P."/>
            <person name="Hellsten U."/>
            <person name="Kuo D.H."/>
            <person name="Larsson T."/>
            <person name="Lv J."/>
            <person name="Arendt D."/>
            <person name="Savage R."/>
            <person name="Osoegawa K."/>
            <person name="de Jong P."/>
            <person name="Grimwood J."/>
            <person name="Chapman J.A."/>
            <person name="Shapiro H."/>
            <person name="Aerts A."/>
            <person name="Otillar R.P."/>
            <person name="Terry A.Y."/>
            <person name="Boore J.L."/>
            <person name="Grigoriev I.V."/>
            <person name="Lindberg D.R."/>
            <person name="Seaver E.C."/>
            <person name="Weisblat D.A."/>
            <person name="Putnam N.H."/>
            <person name="Rokhsar D.S."/>
        </authorList>
    </citation>
    <scope>NUCLEOTIDE SEQUENCE</scope>
</reference>
<dbReference type="KEGG" id="hro:HELRODRAFT_163705"/>
<dbReference type="EnsemblMetazoa" id="HelroT163705">
    <property type="protein sequence ID" value="HelroP163705"/>
    <property type="gene ID" value="HelroG163705"/>
</dbReference>
<organism evidence="2 3">
    <name type="scientific">Helobdella robusta</name>
    <name type="common">Californian leech</name>
    <dbReference type="NCBI Taxonomy" id="6412"/>
    <lineage>
        <taxon>Eukaryota</taxon>
        <taxon>Metazoa</taxon>
        <taxon>Spiralia</taxon>
        <taxon>Lophotrochozoa</taxon>
        <taxon>Annelida</taxon>
        <taxon>Clitellata</taxon>
        <taxon>Hirudinea</taxon>
        <taxon>Rhynchobdellida</taxon>
        <taxon>Glossiphoniidae</taxon>
        <taxon>Helobdella</taxon>
    </lineage>
</organism>
<name>T1EUD5_HELRO</name>
<evidence type="ECO:0000313" key="3">
    <source>
        <dbReference type="Proteomes" id="UP000015101"/>
    </source>
</evidence>
<keyword evidence="3" id="KW-1185">Reference proteome</keyword>
<accession>T1EUD5</accession>
<dbReference type="AlphaFoldDB" id="T1EUD5"/>
<protein>
    <submittedName>
        <fullName evidence="1 2">Uncharacterized protein</fullName>
    </submittedName>
</protein>
<reference evidence="3" key="1">
    <citation type="submission" date="2012-12" db="EMBL/GenBank/DDBJ databases">
        <authorList>
            <person name="Hellsten U."/>
            <person name="Grimwood J."/>
            <person name="Chapman J.A."/>
            <person name="Shapiro H."/>
            <person name="Aerts A."/>
            <person name="Otillar R.P."/>
            <person name="Terry A.Y."/>
            <person name="Boore J.L."/>
            <person name="Simakov O."/>
            <person name="Marletaz F."/>
            <person name="Cho S.-J."/>
            <person name="Edsinger-Gonzales E."/>
            <person name="Havlak P."/>
            <person name="Kuo D.-H."/>
            <person name="Larsson T."/>
            <person name="Lv J."/>
            <person name="Arendt D."/>
            <person name="Savage R."/>
            <person name="Osoegawa K."/>
            <person name="de Jong P."/>
            <person name="Lindberg D.R."/>
            <person name="Seaver E.C."/>
            <person name="Weisblat D.A."/>
            <person name="Putnam N.H."/>
            <person name="Grigoriev I.V."/>
            <person name="Rokhsar D.S."/>
        </authorList>
    </citation>
    <scope>NUCLEOTIDE SEQUENCE</scope>
</reference>
<dbReference type="CTD" id="20200185"/>
<dbReference type="EMBL" id="AMQM01001438">
    <property type="status" value="NOT_ANNOTATED_CDS"/>
    <property type="molecule type" value="Genomic_DNA"/>
</dbReference>
<reference evidence="2" key="3">
    <citation type="submission" date="2015-06" db="UniProtKB">
        <authorList>
            <consortium name="EnsemblMetazoa"/>
        </authorList>
    </citation>
    <scope>IDENTIFICATION</scope>
</reference>